<keyword evidence="2" id="KW-1185">Reference proteome</keyword>
<gene>
    <name evidence="1" type="ORF">CHARACLAT_018589</name>
</gene>
<feature type="non-terminal residue" evidence="1">
    <location>
        <position position="134"/>
    </location>
</feature>
<evidence type="ECO:0000313" key="1">
    <source>
        <dbReference type="EMBL" id="MED6287662.1"/>
    </source>
</evidence>
<feature type="non-terminal residue" evidence="1">
    <location>
        <position position="1"/>
    </location>
</feature>
<accession>A0ABU7EKU9</accession>
<organism evidence="1 2">
    <name type="scientific">Characodon lateralis</name>
    <dbReference type="NCBI Taxonomy" id="208331"/>
    <lineage>
        <taxon>Eukaryota</taxon>
        <taxon>Metazoa</taxon>
        <taxon>Chordata</taxon>
        <taxon>Craniata</taxon>
        <taxon>Vertebrata</taxon>
        <taxon>Euteleostomi</taxon>
        <taxon>Actinopterygii</taxon>
        <taxon>Neopterygii</taxon>
        <taxon>Teleostei</taxon>
        <taxon>Neoteleostei</taxon>
        <taxon>Acanthomorphata</taxon>
        <taxon>Ovalentaria</taxon>
        <taxon>Atherinomorphae</taxon>
        <taxon>Cyprinodontiformes</taxon>
        <taxon>Goodeidae</taxon>
        <taxon>Characodon</taxon>
    </lineage>
</organism>
<proteinExistence type="predicted"/>
<reference evidence="1 2" key="1">
    <citation type="submission" date="2021-06" db="EMBL/GenBank/DDBJ databases">
        <authorList>
            <person name="Palmer J.M."/>
        </authorList>
    </citation>
    <scope>NUCLEOTIDE SEQUENCE [LARGE SCALE GENOMIC DNA]</scope>
    <source>
        <strain evidence="1 2">CL_MEX2019</strain>
        <tissue evidence="1">Muscle</tissue>
    </source>
</reference>
<sequence>PRSSDSLFSCVYFLDKAKDEAIAVLLVFLSCREYCWPSDFVFGSVSFPDTIIQELLLLLTLCSLFRKYSWPSFSVLSCIYFKDKAIQEFLLVDNTAGPVILCSAVSLSKTKCLMELLLPFIHCISKRKYTLPSI</sequence>
<dbReference type="Proteomes" id="UP001352852">
    <property type="component" value="Unassembled WGS sequence"/>
</dbReference>
<dbReference type="EMBL" id="JAHUTJ010059012">
    <property type="protein sequence ID" value="MED6287662.1"/>
    <property type="molecule type" value="Genomic_DNA"/>
</dbReference>
<protein>
    <submittedName>
        <fullName evidence="1">Uncharacterized protein</fullName>
    </submittedName>
</protein>
<name>A0ABU7EKU9_9TELE</name>
<evidence type="ECO:0000313" key="2">
    <source>
        <dbReference type="Proteomes" id="UP001352852"/>
    </source>
</evidence>
<comment type="caution">
    <text evidence="1">The sequence shown here is derived from an EMBL/GenBank/DDBJ whole genome shotgun (WGS) entry which is preliminary data.</text>
</comment>